<dbReference type="OrthoDB" id="4096362at2759"/>
<evidence type="ECO:0000313" key="8">
    <source>
        <dbReference type="EMBL" id="KAG0688431.1"/>
    </source>
</evidence>
<evidence type="ECO:0000256" key="5">
    <source>
        <dbReference type="ARBA" id="ARBA00022989"/>
    </source>
</evidence>
<organism evidence="8 9">
    <name type="scientific">Pichia californica</name>
    <dbReference type="NCBI Taxonomy" id="460514"/>
    <lineage>
        <taxon>Eukaryota</taxon>
        <taxon>Fungi</taxon>
        <taxon>Dikarya</taxon>
        <taxon>Ascomycota</taxon>
        <taxon>Saccharomycotina</taxon>
        <taxon>Pichiomycetes</taxon>
        <taxon>Pichiales</taxon>
        <taxon>Pichiaceae</taxon>
        <taxon>Pichia</taxon>
    </lineage>
</organism>
<comment type="subcellular location">
    <subcellularLocation>
        <location evidence="7">Membrane</location>
        <topology evidence="7">Multi-pass membrane protein</topology>
    </subcellularLocation>
</comment>
<sequence>MIRSLKKTTHNGLLWLYTSSFVILMMIILAMNSVIPIDVIVLSKTNNSHLATNTVIILVICIVFLFFSSLLHMFRLFYDKMLLQEIPKPYIPITENDIGFNSSSSIELEMRKCKKILDLAKPNGIISHPGLYYHNNQQSEFDNKNLQEFPNNLIYENVIKVIGQELKYNGTLTISNNRILRLDNHYSLRELLHVYRNDEKVENFLNLYDKLRFSGKPITCNEFKEFLHQWNYVKSKL</sequence>
<dbReference type="AlphaFoldDB" id="A0A9P6WJS3"/>
<evidence type="ECO:0000256" key="6">
    <source>
        <dbReference type="ARBA" id="ARBA00023136"/>
    </source>
</evidence>
<proteinExistence type="inferred from homology"/>
<keyword evidence="9" id="KW-1185">Reference proteome</keyword>
<dbReference type="PANTHER" id="PTHR40021:SF1">
    <property type="entry name" value="DEFECT AT LOW TEMPERATURE PROTEIN 1"/>
    <property type="match status" value="1"/>
</dbReference>
<gene>
    <name evidence="7 8" type="primary">DLT1</name>
    <name evidence="8" type="ORF">C6P40_000988</name>
</gene>
<evidence type="ECO:0000256" key="3">
    <source>
        <dbReference type="ARBA" id="ARBA00021353"/>
    </source>
</evidence>
<dbReference type="PANTHER" id="PTHR40021">
    <property type="entry name" value="DEFECT AT LOW TEMPERATURE PROTEIN 1"/>
    <property type="match status" value="1"/>
</dbReference>
<dbReference type="InterPro" id="IPR038869">
    <property type="entry name" value="DLT1"/>
</dbReference>
<comment type="caution">
    <text evidence="8">The sequence shown here is derived from an EMBL/GenBank/DDBJ whole genome shotgun (WGS) entry which is preliminary data.</text>
</comment>
<comment type="similarity">
    <text evidence="2 7">Belongs to the DLT1 family.</text>
</comment>
<keyword evidence="5 7" id="KW-1133">Transmembrane helix</keyword>
<accession>A0A9P6WJS3</accession>
<dbReference type="Proteomes" id="UP000697127">
    <property type="component" value="Unassembled WGS sequence"/>
</dbReference>
<evidence type="ECO:0000256" key="2">
    <source>
        <dbReference type="ARBA" id="ARBA00005550"/>
    </source>
</evidence>
<keyword evidence="4 7" id="KW-0812">Transmembrane</keyword>
<name>A0A9P6WJS3_9ASCO</name>
<evidence type="ECO:0000256" key="4">
    <source>
        <dbReference type="ARBA" id="ARBA00022692"/>
    </source>
</evidence>
<evidence type="ECO:0000313" key="9">
    <source>
        <dbReference type="Proteomes" id="UP000697127"/>
    </source>
</evidence>
<protein>
    <recommendedName>
        <fullName evidence="3 7">Defect at low temperature protein 1</fullName>
    </recommendedName>
</protein>
<evidence type="ECO:0000256" key="7">
    <source>
        <dbReference type="RuleBase" id="RU367100"/>
    </source>
</evidence>
<evidence type="ECO:0000256" key="1">
    <source>
        <dbReference type="ARBA" id="ARBA00002489"/>
    </source>
</evidence>
<feature type="transmembrane region" description="Helical" evidence="7">
    <location>
        <begin position="55"/>
        <end position="78"/>
    </location>
</feature>
<reference evidence="8" key="1">
    <citation type="submission" date="2020-11" db="EMBL/GenBank/DDBJ databases">
        <title>Kefir isolates.</title>
        <authorList>
            <person name="Marcisauskas S."/>
            <person name="Kim Y."/>
            <person name="Blasche S."/>
        </authorList>
    </citation>
    <scope>NUCLEOTIDE SEQUENCE</scope>
    <source>
        <strain evidence="8">Olga-1</strain>
    </source>
</reference>
<feature type="transmembrane region" description="Helical" evidence="7">
    <location>
        <begin position="12"/>
        <end position="35"/>
    </location>
</feature>
<comment type="function">
    <text evidence="1 7">Required for growth under high-pressure and low-temperature conditions.</text>
</comment>
<dbReference type="EMBL" id="PUHW01000152">
    <property type="protein sequence ID" value="KAG0688431.1"/>
    <property type="molecule type" value="Genomic_DNA"/>
</dbReference>
<dbReference type="GO" id="GO:0016020">
    <property type="term" value="C:membrane"/>
    <property type="evidence" value="ECO:0007669"/>
    <property type="project" value="UniProtKB-SubCell"/>
</dbReference>
<keyword evidence="6 7" id="KW-0472">Membrane</keyword>